<evidence type="ECO:0008006" key="4">
    <source>
        <dbReference type="Google" id="ProtNLM"/>
    </source>
</evidence>
<keyword evidence="3" id="KW-1185">Reference proteome</keyword>
<accession>A0ABP6TNI1</accession>
<sequence length="240" mass="25454">MPLLDDPAFAVGAHAVTRVLSDFRQTPPRWCPWPYASSFEALHRGRPGARTARGRPGARAVSRPARAAPEPPPDGPGPSRFRAFRPRCEAVQGFPKVSPTPFRHGEWPAQKCPLTEGESMARRIVQALAVSASAVGALVLAPAPSQAAASACPAPPAVDGFYGYQGSVKSGTPLRSGPASTCGGSYISGSVAVSCWYVNSAGNVWYATTHYGTLRDGWVYGGNFTSLNMTLDEENYCDGW</sequence>
<dbReference type="Proteomes" id="UP001501455">
    <property type="component" value="Unassembled WGS sequence"/>
</dbReference>
<dbReference type="EMBL" id="BAAAXF010000022">
    <property type="protein sequence ID" value="GAA3496017.1"/>
    <property type="molecule type" value="Genomic_DNA"/>
</dbReference>
<name>A0ABP6TNI1_9ACTN</name>
<evidence type="ECO:0000313" key="3">
    <source>
        <dbReference type="Proteomes" id="UP001501455"/>
    </source>
</evidence>
<organism evidence="2 3">
    <name type="scientific">Streptomyces prasinosporus</name>
    <dbReference type="NCBI Taxonomy" id="68256"/>
    <lineage>
        <taxon>Bacteria</taxon>
        <taxon>Bacillati</taxon>
        <taxon>Actinomycetota</taxon>
        <taxon>Actinomycetes</taxon>
        <taxon>Kitasatosporales</taxon>
        <taxon>Streptomycetaceae</taxon>
        <taxon>Streptomyces</taxon>
        <taxon>Streptomyces albogriseolus group</taxon>
    </lineage>
</organism>
<evidence type="ECO:0000313" key="2">
    <source>
        <dbReference type="EMBL" id="GAA3496017.1"/>
    </source>
</evidence>
<reference evidence="3" key="1">
    <citation type="journal article" date="2019" name="Int. J. Syst. Evol. Microbiol.">
        <title>The Global Catalogue of Microorganisms (GCM) 10K type strain sequencing project: providing services to taxonomists for standard genome sequencing and annotation.</title>
        <authorList>
            <consortium name="The Broad Institute Genomics Platform"/>
            <consortium name="The Broad Institute Genome Sequencing Center for Infectious Disease"/>
            <person name="Wu L."/>
            <person name="Ma J."/>
        </authorList>
    </citation>
    <scope>NUCLEOTIDE SEQUENCE [LARGE SCALE GENOMIC DNA]</scope>
    <source>
        <strain evidence="3">JCM 4816</strain>
    </source>
</reference>
<comment type="caution">
    <text evidence="2">The sequence shown here is derived from an EMBL/GenBank/DDBJ whole genome shotgun (WGS) entry which is preliminary data.</text>
</comment>
<evidence type="ECO:0000256" key="1">
    <source>
        <dbReference type="SAM" id="MobiDB-lite"/>
    </source>
</evidence>
<proteinExistence type="predicted"/>
<feature type="compositionally biased region" description="Low complexity" evidence="1">
    <location>
        <begin position="48"/>
        <end position="68"/>
    </location>
</feature>
<protein>
    <recommendedName>
        <fullName evidence="4">SH3 domain-containing protein</fullName>
    </recommendedName>
</protein>
<gene>
    <name evidence="2" type="ORF">GCM10019016_031180</name>
</gene>
<feature type="region of interest" description="Disordered" evidence="1">
    <location>
        <begin position="44"/>
        <end position="79"/>
    </location>
</feature>